<dbReference type="InterPro" id="IPR020057">
    <property type="entry name" value="Ribosomal_bL25_b-dom"/>
</dbReference>
<evidence type="ECO:0000256" key="6">
    <source>
        <dbReference type="SAM" id="MobiDB-lite"/>
    </source>
</evidence>
<dbReference type="Pfam" id="PF01386">
    <property type="entry name" value="Ribosomal_L25p"/>
    <property type="match status" value="1"/>
</dbReference>
<protein>
    <recommendedName>
        <fullName evidence="5">Large ribosomal subunit protein bL25</fullName>
    </recommendedName>
    <alternativeName>
        <fullName evidence="5">General stress protein CTC</fullName>
    </alternativeName>
</protein>
<dbReference type="NCBIfam" id="NF004133">
    <property type="entry name" value="PRK05618.2-4"/>
    <property type="match status" value="1"/>
</dbReference>
<keyword evidence="10" id="KW-1185">Reference proteome</keyword>
<dbReference type="InterPro" id="IPR001021">
    <property type="entry name" value="Ribosomal_bL25_long"/>
</dbReference>
<dbReference type="InterPro" id="IPR029751">
    <property type="entry name" value="Ribosomal_L25_dom"/>
</dbReference>
<feature type="domain" description="Large ribosomal subunit protein bL25 L25" evidence="7">
    <location>
        <begin position="5"/>
        <end position="92"/>
    </location>
</feature>
<dbReference type="Pfam" id="PF14693">
    <property type="entry name" value="Ribosomal_TL5_C"/>
    <property type="match status" value="1"/>
</dbReference>
<evidence type="ECO:0000256" key="1">
    <source>
        <dbReference type="ARBA" id="ARBA00022730"/>
    </source>
</evidence>
<dbReference type="HAMAP" id="MF_01334">
    <property type="entry name" value="Ribosomal_bL25_CTC"/>
    <property type="match status" value="1"/>
</dbReference>
<dbReference type="Gene3D" id="2.40.240.10">
    <property type="entry name" value="Ribosomal Protein L25, Chain P"/>
    <property type="match status" value="1"/>
</dbReference>
<evidence type="ECO:0000313" key="10">
    <source>
        <dbReference type="Proteomes" id="UP001180087"/>
    </source>
</evidence>
<evidence type="ECO:0000256" key="2">
    <source>
        <dbReference type="ARBA" id="ARBA00022884"/>
    </source>
</evidence>
<accession>A0ABY9KYJ3</accession>
<evidence type="ECO:0000256" key="5">
    <source>
        <dbReference type="HAMAP-Rule" id="MF_01334"/>
    </source>
</evidence>
<dbReference type="InterPro" id="IPR020056">
    <property type="entry name" value="Rbsml_bL25/Gln-tRNA_synth_N"/>
</dbReference>
<dbReference type="GO" id="GO:0005840">
    <property type="term" value="C:ribosome"/>
    <property type="evidence" value="ECO:0007669"/>
    <property type="project" value="UniProtKB-KW"/>
</dbReference>
<feature type="region of interest" description="Disordered" evidence="6">
    <location>
        <begin position="180"/>
        <end position="211"/>
    </location>
</feature>
<sequence length="211" mass="22803">MAVTLSAKSRENLKKSATKHIRKEGLVPGVVYGREEASQPISINELELVKTVRDEGKNAIISLNVEGSKSFDVMLHDYQMDPIKNELTHVDFFVVNMSEELEATVPVQVVGEAKGAKEGGVLQQPVFELVVSAKPKDIPETIEIDVSALEIGDVLTVADLPKDANYRVVDDSDSTLATVTAPTVVEDTDTADAEGSAEPERVGEKKEEAAE</sequence>
<dbReference type="NCBIfam" id="TIGR00731">
    <property type="entry name" value="bL25_bact_ctc"/>
    <property type="match status" value="1"/>
</dbReference>
<evidence type="ECO:0000259" key="8">
    <source>
        <dbReference type="Pfam" id="PF14693"/>
    </source>
</evidence>
<dbReference type="PANTHER" id="PTHR33284:SF1">
    <property type="entry name" value="RIBOSOMAL PROTEIN L25_GLN-TRNA SYNTHETASE, ANTI-CODON-BINDING DOMAIN-CONTAINING PROTEIN"/>
    <property type="match status" value="1"/>
</dbReference>
<name>A0ABY9KYJ3_9BACI</name>
<organism evidence="9 10">
    <name type="scientific">Aciduricibacillus chroicocephali</name>
    <dbReference type="NCBI Taxonomy" id="3054939"/>
    <lineage>
        <taxon>Bacteria</taxon>
        <taxon>Bacillati</taxon>
        <taxon>Bacillota</taxon>
        <taxon>Bacilli</taxon>
        <taxon>Bacillales</taxon>
        <taxon>Bacillaceae</taxon>
        <taxon>Aciduricibacillus</taxon>
    </lineage>
</organism>
<keyword evidence="3 5" id="KW-0689">Ribosomal protein</keyword>
<evidence type="ECO:0000256" key="4">
    <source>
        <dbReference type="ARBA" id="ARBA00023274"/>
    </source>
</evidence>
<feature type="domain" description="Large ribosomal subunit protein bL25 beta" evidence="8">
    <location>
        <begin position="101"/>
        <end position="182"/>
    </location>
</feature>
<reference evidence="9" key="1">
    <citation type="submission" date="2023-06" db="EMBL/GenBank/DDBJ databases">
        <title>A Treasure from Seagulls: Isolation and Description of Aciduricobacillus qingdaonensis gen. nov., sp. nov., a Rare Obligately Uric Acid-utilizing Member in the Family Bacillaceae.</title>
        <authorList>
            <person name="Liu W."/>
            <person name="Wang B."/>
        </authorList>
    </citation>
    <scope>NUCLEOTIDE SEQUENCE</scope>
    <source>
        <strain evidence="9">44XB</strain>
    </source>
</reference>
<dbReference type="CDD" id="cd00495">
    <property type="entry name" value="Ribosomal_L25_TL5_CTC"/>
    <property type="match status" value="1"/>
</dbReference>
<dbReference type="InterPro" id="IPR037121">
    <property type="entry name" value="Ribosomal_bL25_C"/>
</dbReference>
<evidence type="ECO:0000313" key="9">
    <source>
        <dbReference type="EMBL" id="WLV24757.1"/>
    </source>
</evidence>
<proteinExistence type="inferred from homology"/>
<dbReference type="InterPro" id="IPR020930">
    <property type="entry name" value="Ribosomal_uL5_bac-type"/>
</dbReference>
<dbReference type="Proteomes" id="UP001180087">
    <property type="component" value="Chromosome"/>
</dbReference>
<keyword evidence="2 5" id="KW-0694">RNA-binding</keyword>
<comment type="subunit">
    <text evidence="5">Part of the 50S ribosomal subunit; part of the 5S rRNA/L5/L18/L25 subcomplex. Contacts the 5S rRNA. Binds to the 5S rRNA independently of L5 and L18.</text>
</comment>
<evidence type="ECO:0000259" key="7">
    <source>
        <dbReference type="Pfam" id="PF01386"/>
    </source>
</evidence>
<gene>
    <name evidence="5" type="primary">rplY</name>
    <name evidence="5" type="synonym">ctc</name>
    <name evidence="9" type="ORF">QR721_00285</name>
</gene>
<feature type="compositionally biased region" description="Acidic residues" evidence="6">
    <location>
        <begin position="186"/>
        <end position="197"/>
    </location>
</feature>
<comment type="function">
    <text evidence="5">This is one of the proteins that binds to the 5S RNA in the ribosome where it forms part of the central protuberance.</text>
</comment>
<dbReference type="SUPFAM" id="SSF50715">
    <property type="entry name" value="Ribosomal protein L25-like"/>
    <property type="match status" value="1"/>
</dbReference>
<dbReference type="RefSeq" id="WP_348028111.1">
    <property type="nucleotide sequence ID" value="NZ_CP129113.1"/>
</dbReference>
<dbReference type="PANTHER" id="PTHR33284">
    <property type="entry name" value="RIBOSOMAL PROTEIN L25/GLN-TRNA SYNTHETASE, ANTI-CODON-BINDING DOMAIN-CONTAINING PROTEIN"/>
    <property type="match status" value="1"/>
</dbReference>
<dbReference type="EMBL" id="CP129113">
    <property type="protein sequence ID" value="WLV24757.1"/>
    <property type="molecule type" value="Genomic_DNA"/>
</dbReference>
<keyword evidence="4 5" id="KW-0687">Ribonucleoprotein</keyword>
<dbReference type="Gene3D" id="2.170.120.20">
    <property type="entry name" value="Ribosomal protein L25, beta domain"/>
    <property type="match status" value="1"/>
</dbReference>
<dbReference type="InterPro" id="IPR011035">
    <property type="entry name" value="Ribosomal_bL25/Gln-tRNA_synth"/>
</dbReference>
<keyword evidence="1 5" id="KW-0699">rRNA-binding</keyword>
<evidence type="ECO:0000256" key="3">
    <source>
        <dbReference type="ARBA" id="ARBA00022980"/>
    </source>
</evidence>
<comment type="similarity">
    <text evidence="5">Belongs to the bacterial ribosomal protein bL25 family. CTC subfamily.</text>
</comment>
<feature type="compositionally biased region" description="Basic and acidic residues" evidence="6">
    <location>
        <begin position="198"/>
        <end position="211"/>
    </location>
</feature>